<comment type="caution">
    <text evidence="6">The sequence shown here is derived from an EMBL/GenBank/DDBJ whole genome shotgun (WGS) entry which is preliminary data.</text>
</comment>
<keyword evidence="4" id="KW-0472">Membrane</keyword>
<dbReference type="Proteomes" id="UP000093000">
    <property type="component" value="Unassembled WGS sequence"/>
</dbReference>
<evidence type="ECO:0000256" key="5">
    <source>
        <dbReference type="ARBA" id="ARBA00023228"/>
    </source>
</evidence>
<evidence type="ECO:0000256" key="4">
    <source>
        <dbReference type="ARBA" id="ARBA00023136"/>
    </source>
</evidence>
<dbReference type="AlphaFoldDB" id="A0A1C7NI25"/>
<dbReference type="InParanoid" id="A0A1C7NI25"/>
<protein>
    <recommendedName>
        <fullName evidence="3">BLOC-1-related complex subunit 7</fullName>
    </recommendedName>
</protein>
<dbReference type="EMBL" id="LUGH01000153">
    <property type="protein sequence ID" value="OBZ88419.1"/>
    <property type="molecule type" value="Genomic_DNA"/>
</dbReference>
<sequence length="73" mass="8627">MQNHQELSKEECRAKTEKVYDDWEQLIKASIKASEIHEQTLKTASMFTRVDLYQKSTEHRLEKAYKSLIQLVA</sequence>
<comment type="subcellular location">
    <subcellularLocation>
        <location evidence="1">Lysosome membrane</location>
    </subcellularLocation>
</comment>
<dbReference type="OrthoDB" id="2379870at2759"/>
<organism evidence="6 7">
    <name type="scientific">Choanephora cucurbitarum</name>
    <dbReference type="NCBI Taxonomy" id="101091"/>
    <lineage>
        <taxon>Eukaryota</taxon>
        <taxon>Fungi</taxon>
        <taxon>Fungi incertae sedis</taxon>
        <taxon>Mucoromycota</taxon>
        <taxon>Mucoromycotina</taxon>
        <taxon>Mucoromycetes</taxon>
        <taxon>Mucorales</taxon>
        <taxon>Mucorineae</taxon>
        <taxon>Choanephoraceae</taxon>
        <taxon>Choanephoroideae</taxon>
        <taxon>Choanephora</taxon>
    </lineage>
</organism>
<evidence type="ECO:0000313" key="7">
    <source>
        <dbReference type="Proteomes" id="UP000093000"/>
    </source>
</evidence>
<evidence type="ECO:0000256" key="3">
    <source>
        <dbReference type="ARBA" id="ARBA00022295"/>
    </source>
</evidence>
<evidence type="ECO:0000256" key="2">
    <source>
        <dbReference type="ARBA" id="ARBA00005433"/>
    </source>
</evidence>
<accession>A0A1C7NI25</accession>
<name>A0A1C7NI25_9FUNG</name>
<evidence type="ECO:0000313" key="6">
    <source>
        <dbReference type="EMBL" id="OBZ88419.1"/>
    </source>
</evidence>
<dbReference type="InterPro" id="IPR032143">
    <property type="entry name" value="BORCS7"/>
</dbReference>
<comment type="similarity">
    <text evidence="2">Belongs to the BORCS7 family.</text>
</comment>
<evidence type="ECO:0000256" key="1">
    <source>
        <dbReference type="ARBA" id="ARBA00004656"/>
    </source>
</evidence>
<reference evidence="6 7" key="1">
    <citation type="submission" date="2016-03" db="EMBL/GenBank/DDBJ databases">
        <title>Choanephora cucurbitarum.</title>
        <authorList>
            <person name="Min B."/>
            <person name="Park H."/>
            <person name="Park J.-H."/>
            <person name="Shin H.-D."/>
            <person name="Choi I.-G."/>
        </authorList>
    </citation>
    <scope>NUCLEOTIDE SEQUENCE [LARGE SCALE GENOMIC DNA]</scope>
    <source>
        <strain evidence="6 7">KUS-F28377</strain>
    </source>
</reference>
<keyword evidence="5" id="KW-0458">Lysosome</keyword>
<gene>
    <name evidence="6" type="ORF">A0J61_03526</name>
</gene>
<proteinExistence type="inferred from homology"/>
<keyword evidence="7" id="KW-1185">Reference proteome</keyword>
<dbReference type="Pfam" id="PF16088">
    <property type="entry name" value="BORCS7"/>
    <property type="match status" value="1"/>
</dbReference>